<feature type="domain" description="Thioredoxin" evidence="2">
    <location>
        <begin position="61"/>
        <end position="200"/>
    </location>
</feature>
<dbReference type="CDD" id="cd02966">
    <property type="entry name" value="TlpA_like_family"/>
    <property type="match status" value="1"/>
</dbReference>
<dbReference type="InterPro" id="IPR036249">
    <property type="entry name" value="Thioredoxin-like_sf"/>
</dbReference>
<evidence type="ECO:0000313" key="3">
    <source>
        <dbReference type="EMBL" id="NGM84504.1"/>
    </source>
</evidence>
<dbReference type="PANTHER" id="PTHR42852:SF1">
    <property type="entry name" value="THIOREDOXIN-LIKE PROTEIN YNEN"/>
    <property type="match status" value="1"/>
</dbReference>
<dbReference type="InterPro" id="IPR013766">
    <property type="entry name" value="Thioredoxin_domain"/>
</dbReference>
<dbReference type="Pfam" id="PF00578">
    <property type="entry name" value="AhpC-TSA"/>
    <property type="match status" value="1"/>
</dbReference>
<dbReference type="InterPro" id="IPR000866">
    <property type="entry name" value="AhpC/TSA"/>
</dbReference>
<keyword evidence="4" id="KW-1185">Reference proteome</keyword>
<dbReference type="AlphaFoldDB" id="A0A6M1PQ50"/>
<comment type="caution">
    <text evidence="3">The sequence shown here is derived from an EMBL/GenBank/DDBJ whole genome shotgun (WGS) entry which is preliminary data.</text>
</comment>
<dbReference type="PANTHER" id="PTHR42852">
    <property type="entry name" value="THIOL:DISULFIDE INTERCHANGE PROTEIN DSBE"/>
    <property type="match status" value="1"/>
</dbReference>
<dbReference type="RefSeq" id="WP_165101461.1">
    <property type="nucleotide sequence ID" value="NZ_JAAKGU010000010.1"/>
</dbReference>
<evidence type="ECO:0000259" key="2">
    <source>
        <dbReference type="PROSITE" id="PS51352"/>
    </source>
</evidence>
<keyword evidence="1" id="KW-1015">Disulfide bond</keyword>
<dbReference type="InterPro" id="IPR050553">
    <property type="entry name" value="Thioredoxin_ResA/DsbE_sf"/>
</dbReference>
<protein>
    <submittedName>
        <fullName evidence="3">TlpA family protein disulfide reductase</fullName>
    </submittedName>
</protein>
<sequence length="204" mass="22672">MKLTKHRNLIITVIALLAAVVIFEQHLGKKNEADIPQNKALPAAQESLPAIGKALPAESGPKAGHLAPSFTIRSEDGTSYTVGGPRDKAVLLNFWASWCDPCQKEAPELNKIAEKYRNTLDIYGINVTSYDYKANAERFVKKYKLAFPVMFDLKGEVYAKYYGTVFPTNVLIDQNGIVSEIILGGLTAEEMDQKLKKLVREQNE</sequence>
<evidence type="ECO:0000313" key="4">
    <source>
        <dbReference type="Proteomes" id="UP000480151"/>
    </source>
</evidence>
<dbReference type="SUPFAM" id="SSF52833">
    <property type="entry name" value="Thioredoxin-like"/>
    <property type="match status" value="1"/>
</dbReference>
<name>A0A6M1PQ50_9BACL</name>
<dbReference type="Proteomes" id="UP000480151">
    <property type="component" value="Unassembled WGS sequence"/>
</dbReference>
<organism evidence="3 4">
    <name type="scientific">Paenibacillus apii</name>
    <dbReference type="NCBI Taxonomy" id="1850370"/>
    <lineage>
        <taxon>Bacteria</taxon>
        <taxon>Bacillati</taxon>
        <taxon>Bacillota</taxon>
        <taxon>Bacilli</taxon>
        <taxon>Bacillales</taxon>
        <taxon>Paenibacillaceae</taxon>
        <taxon>Paenibacillus</taxon>
    </lineage>
</organism>
<reference evidence="3 4" key="1">
    <citation type="submission" date="2020-02" db="EMBL/GenBank/DDBJ databases">
        <authorList>
            <person name="Gao J."/>
            <person name="Sun J."/>
        </authorList>
    </citation>
    <scope>NUCLEOTIDE SEQUENCE [LARGE SCALE GENOMIC DNA]</scope>
    <source>
        <strain evidence="3 4">7124</strain>
    </source>
</reference>
<gene>
    <name evidence="3" type="ORF">G5B47_19015</name>
</gene>
<accession>A0A6M1PQ50</accession>
<dbReference type="GO" id="GO:0016491">
    <property type="term" value="F:oxidoreductase activity"/>
    <property type="evidence" value="ECO:0007669"/>
    <property type="project" value="InterPro"/>
</dbReference>
<dbReference type="Gene3D" id="3.40.30.10">
    <property type="entry name" value="Glutaredoxin"/>
    <property type="match status" value="1"/>
</dbReference>
<dbReference type="GO" id="GO:0016209">
    <property type="term" value="F:antioxidant activity"/>
    <property type="evidence" value="ECO:0007669"/>
    <property type="project" value="InterPro"/>
</dbReference>
<evidence type="ECO:0000256" key="1">
    <source>
        <dbReference type="ARBA" id="ARBA00023157"/>
    </source>
</evidence>
<dbReference type="PROSITE" id="PS51352">
    <property type="entry name" value="THIOREDOXIN_2"/>
    <property type="match status" value="1"/>
</dbReference>
<proteinExistence type="predicted"/>
<dbReference type="EMBL" id="JAAKGU010000010">
    <property type="protein sequence ID" value="NGM84504.1"/>
    <property type="molecule type" value="Genomic_DNA"/>
</dbReference>